<protein>
    <submittedName>
        <fullName evidence="1">Uncharacterized protein</fullName>
    </submittedName>
</protein>
<gene>
    <name evidence="1" type="ORF">COO20_06640</name>
</gene>
<sequence>MTLSPLNHDLCLVAAGEAAMIAALSTKTTNEETGEAQSNNVFHDGKNWVSATHDWQLVPIGKLQTTFPVMNAEGQLIFPPEFDDRFHMNILCNDTVFAALQVFDQAHFEATGERLIIEPTNRKVVWAK</sequence>
<reference evidence="1 2" key="1">
    <citation type="submission" date="2017-09" db="EMBL/GenBank/DDBJ databases">
        <title>Biodiversity and function of Thalassospira species in the particle-attached aromatic-hydrocarbon-degrading consortia from the surface seawater of the South China Sea.</title>
        <authorList>
            <person name="Dong C."/>
            <person name="Liu R."/>
            <person name="Shao Z."/>
        </authorList>
    </citation>
    <scope>NUCLEOTIDE SEQUENCE [LARGE SCALE GENOMIC DNA]</scope>
    <source>
        <strain evidence="1 2">CSC1P2</strain>
    </source>
</reference>
<comment type="caution">
    <text evidence="1">The sequence shown here is derived from an EMBL/GenBank/DDBJ whole genome shotgun (WGS) entry which is preliminary data.</text>
</comment>
<proteinExistence type="predicted"/>
<dbReference type="Proteomes" id="UP000233597">
    <property type="component" value="Unassembled WGS sequence"/>
</dbReference>
<organism evidence="1 2">
    <name type="scientific">Thalassospira marina</name>
    <dbReference type="NCBI Taxonomy" id="2048283"/>
    <lineage>
        <taxon>Bacteria</taxon>
        <taxon>Pseudomonadati</taxon>
        <taxon>Pseudomonadota</taxon>
        <taxon>Alphaproteobacteria</taxon>
        <taxon>Rhodospirillales</taxon>
        <taxon>Thalassospiraceae</taxon>
        <taxon>Thalassospira</taxon>
    </lineage>
</organism>
<evidence type="ECO:0000313" key="1">
    <source>
        <dbReference type="EMBL" id="PKR55059.1"/>
    </source>
</evidence>
<accession>A0A2N3KWV9</accession>
<name>A0A2N3KWV9_9PROT</name>
<dbReference type="EMBL" id="NWTK01000003">
    <property type="protein sequence ID" value="PKR55059.1"/>
    <property type="molecule type" value="Genomic_DNA"/>
</dbReference>
<dbReference type="AlphaFoldDB" id="A0A2N3KWV9"/>
<evidence type="ECO:0000313" key="2">
    <source>
        <dbReference type="Proteomes" id="UP000233597"/>
    </source>
</evidence>